<protein>
    <submittedName>
        <fullName evidence="1">Uncharacterized protein</fullName>
    </submittedName>
</protein>
<dbReference type="Proteomes" id="UP000828390">
    <property type="component" value="Unassembled WGS sequence"/>
</dbReference>
<organism evidence="1 2">
    <name type="scientific">Dreissena polymorpha</name>
    <name type="common">Zebra mussel</name>
    <name type="synonym">Mytilus polymorpha</name>
    <dbReference type="NCBI Taxonomy" id="45954"/>
    <lineage>
        <taxon>Eukaryota</taxon>
        <taxon>Metazoa</taxon>
        <taxon>Spiralia</taxon>
        <taxon>Lophotrochozoa</taxon>
        <taxon>Mollusca</taxon>
        <taxon>Bivalvia</taxon>
        <taxon>Autobranchia</taxon>
        <taxon>Heteroconchia</taxon>
        <taxon>Euheterodonta</taxon>
        <taxon>Imparidentia</taxon>
        <taxon>Neoheterodontei</taxon>
        <taxon>Myida</taxon>
        <taxon>Dreissenoidea</taxon>
        <taxon>Dreissenidae</taxon>
        <taxon>Dreissena</taxon>
    </lineage>
</organism>
<comment type="caution">
    <text evidence="1">The sequence shown here is derived from an EMBL/GenBank/DDBJ whole genome shotgun (WGS) entry which is preliminary data.</text>
</comment>
<evidence type="ECO:0000313" key="2">
    <source>
        <dbReference type="Proteomes" id="UP000828390"/>
    </source>
</evidence>
<name>A0A9D4EX62_DREPO</name>
<evidence type="ECO:0000313" key="1">
    <source>
        <dbReference type="EMBL" id="KAH3785552.1"/>
    </source>
</evidence>
<sequence>MYLPVLWWCELESRNGSSDSNNYSTRAGAQFWYGPRQLHDMQVSCGEMHHGVHKWGIHGWAGERSHKVVLVFHDIAL</sequence>
<accession>A0A9D4EX62</accession>
<dbReference type="AlphaFoldDB" id="A0A9D4EX62"/>
<dbReference type="EMBL" id="JAIWYP010000008">
    <property type="protein sequence ID" value="KAH3785552.1"/>
    <property type="molecule type" value="Genomic_DNA"/>
</dbReference>
<reference evidence="1" key="2">
    <citation type="submission" date="2020-11" db="EMBL/GenBank/DDBJ databases">
        <authorList>
            <person name="McCartney M.A."/>
            <person name="Auch B."/>
            <person name="Kono T."/>
            <person name="Mallez S."/>
            <person name="Becker A."/>
            <person name="Gohl D.M."/>
            <person name="Silverstein K.A.T."/>
            <person name="Koren S."/>
            <person name="Bechman K.B."/>
            <person name="Herman A."/>
            <person name="Abrahante J.E."/>
            <person name="Garbe J."/>
        </authorList>
    </citation>
    <scope>NUCLEOTIDE SEQUENCE</scope>
    <source>
        <strain evidence="1">Duluth1</strain>
        <tissue evidence="1">Whole animal</tissue>
    </source>
</reference>
<reference evidence="1" key="1">
    <citation type="journal article" date="2019" name="bioRxiv">
        <title>The Genome of the Zebra Mussel, Dreissena polymorpha: A Resource for Invasive Species Research.</title>
        <authorList>
            <person name="McCartney M.A."/>
            <person name="Auch B."/>
            <person name="Kono T."/>
            <person name="Mallez S."/>
            <person name="Zhang Y."/>
            <person name="Obille A."/>
            <person name="Becker A."/>
            <person name="Abrahante J.E."/>
            <person name="Garbe J."/>
            <person name="Badalamenti J.P."/>
            <person name="Herman A."/>
            <person name="Mangelson H."/>
            <person name="Liachko I."/>
            <person name="Sullivan S."/>
            <person name="Sone E.D."/>
            <person name="Koren S."/>
            <person name="Silverstein K.A.T."/>
            <person name="Beckman K.B."/>
            <person name="Gohl D.M."/>
        </authorList>
    </citation>
    <scope>NUCLEOTIDE SEQUENCE</scope>
    <source>
        <strain evidence="1">Duluth1</strain>
        <tissue evidence="1">Whole animal</tissue>
    </source>
</reference>
<keyword evidence="2" id="KW-1185">Reference proteome</keyword>
<gene>
    <name evidence="1" type="ORF">DPMN_163643</name>
</gene>
<proteinExistence type="predicted"/>